<evidence type="ECO:0000256" key="4">
    <source>
        <dbReference type="ARBA" id="ARBA00022723"/>
    </source>
</evidence>
<dbReference type="EMBL" id="VEVO01000013">
    <property type="protein sequence ID" value="KAF0032528.1"/>
    <property type="molecule type" value="Genomic_DNA"/>
</dbReference>
<dbReference type="InterPro" id="IPR000971">
    <property type="entry name" value="Globin"/>
</dbReference>
<evidence type="ECO:0000256" key="2">
    <source>
        <dbReference type="ARBA" id="ARBA00012682"/>
    </source>
</evidence>
<comment type="catalytic activity">
    <reaction evidence="12">
        <text>H2O2 + AH2 = A + 2 H2O</text>
        <dbReference type="Rhea" id="RHEA:30275"/>
        <dbReference type="ChEBI" id="CHEBI:13193"/>
        <dbReference type="ChEBI" id="CHEBI:15377"/>
        <dbReference type="ChEBI" id="CHEBI:16240"/>
        <dbReference type="ChEBI" id="CHEBI:17499"/>
    </reaction>
    <physiologicalReaction direction="left-to-right" evidence="12">
        <dbReference type="Rhea" id="RHEA:30276"/>
    </physiologicalReaction>
</comment>
<protein>
    <recommendedName>
        <fullName evidence="2">superoxide dismutase</fullName>
        <ecNumber evidence="2">1.15.1.1</ecNumber>
    </recommendedName>
    <alternativeName>
        <fullName evidence="7">Nitrite reductase CYGB</fullName>
    </alternativeName>
    <alternativeName>
        <fullName evidence="9">Pseudoperoxidase CYGB</fullName>
    </alternativeName>
    <alternativeName>
        <fullName evidence="8">Superoxide dismutase CYGB</fullName>
    </alternativeName>
</protein>
<dbReference type="GO" id="GO:0019825">
    <property type="term" value="F:oxygen binding"/>
    <property type="evidence" value="ECO:0007669"/>
    <property type="project" value="InterPro"/>
</dbReference>
<evidence type="ECO:0000313" key="16">
    <source>
        <dbReference type="Proteomes" id="UP000438429"/>
    </source>
</evidence>
<feature type="domain" description="Globin" evidence="14">
    <location>
        <begin position="80"/>
        <end position="229"/>
    </location>
</feature>
<dbReference type="SUPFAM" id="SSF46458">
    <property type="entry name" value="Globin-like"/>
    <property type="match status" value="1"/>
</dbReference>
<dbReference type="AlphaFoldDB" id="A0A6A4SK47"/>
<keyword evidence="13" id="KW-0561">Oxygen transport</keyword>
<keyword evidence="3 13" id="KW-0349">Heme</keyword>
<dbReference type="InterPro" id="IPR013314">
    <property type="entry name" value="Globin_lamprey/hagfish"/>
</dbReference>
<evidence type="ECO:0000256" key="11">
    <source>
        <dbReference type="ARBA" id="ARBA00048118"/>
    </source>
</evidence>
<dbReference type="GO" id="GO:0020037">
    <property type="term" value="F:heme binding"/>
    <property type="evidence" value="ECO:0007669"/>
    <property type="project" value="InterPro"/>
</dbReference>
<evidence type="ECO:0000256" key="6">
    <source>
        <dbReference type="ARBA" id="ARBA00044448"/>
    </source>
</evidence>
<accession>A0A6A4SK47</accession>
<dbReference type="PANTHER" id="PTHR46783">
    <property type="entry name" value="CYTOGLOBIN"/>
    <property type="match status" value="1"/>
</dbReference>
<reference evidence="15 16" key="1">
    <citation type="submission" date="2019-06" db="EMBL/GenBank/DDBJ databases">
        <title>Draft genomes of female and male turbot (Scophthalmus maximus).</title>
        <authorList>
            <person name="Xu H."/>
            <person name="Xu X.-W."/>
            <person name="Shao C."/>
            <person name="Chen S."/>
        </authorList>
    </citation>
    <scope>NUCLEOTIDE SEQUENCE [LARGE SCALE GENOMIC DNA]</scope>
    <source>
        <strain evidence="15">Ysfricsl-2016a</strain>
        <tissue evidence="15">Blood</tissue>
    </source>
</reference>
<evidence type="ECO:0000259" key="14">
    <source>
        <dbReference type="PROSITE" id="PS01033"/>
    </source>
</evidence>
<keyword evidence="13" id="KW-0813">Transport</keyword>
<comment type="caution">
    <text evidence="15">The sequence shown here is derived from an EMBL/GenBank/DDBJ whole genome shotgun (WGS) entry which is preliminary data.</text>
</comment>
<keyword evidence="5" id="KW-0408">Iron</keyword>
<evidence type="ECO:0000313" key="15">
    <source>
        <dbReference type="EMBL" id="KAF0032528.1"/>
    </source>
</evidence>
<keyword evidence="4" id="KW-0479">Metal-binding</keyword>
<comment type="catalytic activity">
    <reaction evidence="6">
        <text>Fe(II)-heme b-[protein] + nitric oxide + O2 = Fe(III)-heme b-[protein] + nitrate</text>
        <dbReference type="Rhea" id="RHEA:78091"/>
        <dbReference type="Rhea" id="RHEA-COMP:18975"/>
        <dbReference type="Rhea" id="RHEA-COMP:18976"/>
        <dbReference type="ChEBI" id="CHEBI:15379"/>
        <dbReference type="ChEBI" id="CHEBI:16480"/>
        <dbReference type="ChEBI" id="CHEBI:17632"/>
        <dbReference type="ChEBI" id="CHEBI:55376"/>
        <dbReference type="ChEBI" id="CHEBI:60344"/>
    </reaction>
    <physiologicalReaction direction="left-to-right" evidence="6">
        <dbReference type="Rhea" id="RHEA:78092"/>
    </physiologicalReaction>
</comment>
<gene>
    <name evidence="15" type="ORF">F2P81_014818</name>
</gene>
<comment type="catalytic activity">
    <reaction evidence="11">
        <text>Fe(III)-heme b-[protein] + nitric oxide + H2O = Fe(II)-heme b-[protein] + nitrite + 2 H(+)</text>
        <dbReference type="Rhea" id="RHEA:77711"/>
        <dbReference type="Rhea" id="RHEA-COMP:18975"/>
        <dbReference type="Rhea" id="RHEA-COMP:18976"/>
        <dbReference type="ChEBI" id="CHEBI:15377"/>
        <dbReference type="ChEBI" id="CHEBI:15378"/>
        <dbReference type="ChEBI" id="CHEBI:16301"/>
        <dbReference type="ChEBI" id="CHEBI:16480"/>
        <dbReference type="ChEBI" id="CHEBI:55376"/>
        <dbReference type="ChEBI" id="CHEBI:60344"/>
    </reaction>
    <physiologicalReaction direction="right-to-left" evidence="11">
        <dbReference type="Rhea" id="RHEA:77713"/>
    </physiologicalReaction>
</comment>
<evidence type="ECO:0000256" key="3">
    <source>
        <dbReference type="ARBA" id="ARBA00022617"/>
    </source>
</evidence>
<dbReference type="PROSITE" id="PS01033">
    <property type="entry name" value="GLOBIN"/>
    <property type="match status" value="1"/>
</dbReference>
<dbReference type="InterPro" id="IPR009050">
    <property type="entry name" value="Globin-like_sf"/>
</dbReference>
<dbReference type="Proteomes" id="UP000438429">
    <property type="component" value="Unassembled WGS sequence"/>
</dbReference>
<evidence type="ECO:0000256" key="13">
    <source>
        <dbReference type="RuleBase" id="RU000356"/>
    </source>
</evidence>
<dbReference type="Gene3D" id="1.10.490.10">
    <property type="entry name" value="Globins"/>
    <property type="match status" value="1"/>
</dbReference>
<dbReference type="Pfam" id="PF00042">
    <property type="entry name" value="Globin"/>
    <property type="match status" value="1"/>
</dbReference>
<dbReference type="EC" id="1.15.1.1" evidence="2"/>
<name>A0A6A4SK47_SCOMX</name>
<evidence type="ECO:0000256" key="10">
    <source>
        <dbReference type="ARBA" id="ARBA00047393"/>
    </source>
</evidence>
<dbReference type="PANTHER" id="PTHR46783:SF1">
    <property type="entry name" value="CYTOGLOBIN-1-RELATED"/>
    <property type="match status" value="1"/>
</dbReference>
<dbReference type="PRINTS" id="PR01906">
    <property type="entry name" value="FISHGLOBIN"/>
</dbReference>
<evidence type="ECO:0000256" key="9">
    <source>
        <dbReference type="ARBA" id="ARBA00044569"/>
    </source>
</evidence>
<dbReference type="InterPro" id="IPR012292">
    <property type="entry name" value="Globin/Proto"/>
</dbReference>
<evidence type="ECO:0000256" key="1">
    <source>
        <dbReference type="ARBA" id="ARBA00008705"/>
    </source>
</evidence>
<dbReference type="GO" id="GO:0005506">
    <property type="term" value="F:iron ion binding"/>
    <property type="evidence" value="ECO:0007669"/>
    <property type="project" value="InterPro"/>
</dbReference>
<evidence type="ECO:0000256" key="12">
    <source>
        <dbReference type="ARBA" id="ARBA00049899"/>
    </source>
</evidence>
<comment type="similarity">
    <text evidence="1 13">Belongs to the globin family.</text>
</comment>
<comment type="catalytic activity">
    <reaction evidence="10">
        <text>2 superoxide + 2 H(+) = H2O2 + O2</text>
        <dbReference type="Rhea" id="RHEA:20696"/>
        <dbReference type="ChEBI" id="CHEBI:15378"/>
        <dbReference type="ChEBI" id="CHEBI:15379"/>
        <dbReference type="ChEBI" id="CHEBI:16240"/>
        <dbReference type="ChEBI" id="CHEBI:18421"/>
        <dbReference type="EC" id="1.15.1.1"/>
    </reaction>
    <physiologicalReaction direction="left-to-right" evidence="10">
        <dbReference type="Rhea" id="RHEA:20697"/>
    </physiologicalReaction>
</comment>
<dbReference type="GO" id="GO:0004784">
    <property type="term" value="F:superoxide dismutase activity"/>
    <property type="evidence" value="ECO:0007669"/>
    <property type="project" value="UniProtKB-EC"/>
</dbReference>
<sequence length="241" mass="27225">MHDVLEGVAPLEVKLLLRHFIYEEKLFTLEQLNDRIAGFDYGYMNDKNKPSAIINLRSSENAMEKMQGEGEVDHLAQPSPLTDREKVVIQESWTKVYQNCDDTGVTILVRLFVNFPSSKQYFSQFKHIEEAEELQRSAQLRKHARRVMDAINTLVESLDNSDKVASVLKLVGKAHALRHKVEPVYFKILSGVILEVLGEAFPEVMTPEVAAAWTKLLATICCGITAIYEEVGWNKLSTSTG</sequence>
<evidence type="ECO:0000256" key="8">
    <source>
        <dbReference type="ARBA" id="ARBA00044562"/>
    </source>
</evidence>
<proteinExistence type="inferred from homology"/>
<evidence type="ECO:0000256" key="5">
    <source>
        <dbReference type="ARBA" id="ARBA00023004"/>
    </source>
</evidence>
<organism evidence="15 16">
    <name type="scientific">Scophthalmus maximus</name>
    <name type="common">Turbot</name>
    <name type="synonym">Psetta maxima</name>
    <dbReference type="NCBI Taxonomy" id="52904"/>
    <lineage>
        <taxon>Eukaryota</taxon>
        <taxon>Metazoa</taxon>
        <taxon>Chordata</taxon>
        <taxon>Craniata</taxon>
        <taxon>Vertebrata</taxon>
        <taxon>Euteleostomi</taxon>
        <taxon>Actinopterygii</taxon>
        <taxon>Neopterygii</taxon>
        <taxon>Teleostei</taxon>
        <taxon>Neoteleostei</taxon>
        <taxon>Acanthomorphata</taxon>
        <taxon>Carangaria</taxon>
        <taxon>Pleuronectiformes</taxon>
        <taxon>Pleuronectoidei</taxon>
        <taxon>Scophthalmidae</taxon>
        <taxon>Scophthalmus</taxon>
    </lineage>
</organism>
<dbReference type="GO" id="GO:0005344">
    <property type="term" value="F:oxygen carrier activity"/>
    <property type="evidence" value="ECO:0007669"/>
    <property type="project" value="UniProtKB-KW"/>
</dbReference>
<evidence type="ECO:0000256" key="7">
    <source>
        <dbReference type="ARBA" id="ARBA00044551"/>
    </source>
</evidence>